<gene>
    <name evidence="1" type="ORF">FB45DRAFT_1032980</name>
</gene>
<evidence type="ECO:0000313" key="2">
    <source>
        <dbReference type="Proteomes" id="UP001221142"/>
    </source>
</evidence>
<keyword evidence="2" id="KW-1185">Reference proteome</keyword>
<accession>A0AAD7BGU0</accession>
<reference evidence="1" key="1">
    <citation type="submission" date="2023-03" db="EMBL/GenBank/DDBJ databases">
        <title>Massive genome expansion in bonnet fungi (Mycena s.s.) driven by repeated elements and novel gene families across ecological guilds.</title>
        <authorList>
            <consortium name="Lawrence Berkeley National Laboratory"/>
            <person name="Harder C.B."/>
            <person name="Miyauchi S."/>
            <person name="Viragh M."/>
            <person name="Kuo A."/>
            <person name="Thoen E."/>
            <person name="Andreopoulos B."/>
            <person name="Lu D."/>
            <person name="Skrede I."/>
            <person name="Drula E."/>
            <person name="Henrissat B."/>
            <person name="Morin E."/>
            <person name="Kohler A."/>
            <person name="Barry K."/>
            <person name="LaButti K."/>
            <person name="Morin E."/>
            <person name="Salamov A."/>
            <person name="Lipzen A."/>
            <person name="Mereny Z."/>
            <person name="Hegedus B."/>
            <person name="Baldrian P."/>
            <person name="Stursova M."/>
            <person name="Weitz H."/>
            <person name="Taylor A."/>
            <person name="Grigoriev I.V."/>
            <person name="Nagy L.G."/>
            <person name="Martin F."/>
            <person name="Kauserud H."/>
        </authorList>
    </citation>
    <scope>NUCLEOTIDE SEQUENCE</scope>
    <source>
        <strain evidence="1">9284</strain>
    </source>
</reference>
<proteinExistence type="predicted"/>
<protein>
    <submittedName>
        <fullName evidence="1">Uncharacterized protein</fullName>
    </submittedName>
</protein>
<evidence type="ECO:0000313" key="1">
    <source>
        <dbReference type="EMBL" id="KAJ7620302.1"/>
    </source>
</evidence>
<sequence>MAKPRQQIAGGPELDEGVTRATSTVSAKCTCSSVSIAKRPIQTVTRRAWACYLEGTLQLASPPDLLTMSTVASPTLHPRAGVPSTPVLSYDILLEIFHLFIAEDARQLSLIIACVCKE</sequence>
<comment type="caution">
    <text evidence="1">The sequence shown here is derived from an EMBL/GenBank/DDBJ whole genome shotgun (WGS) entry which is preliminary data.</text>
</comment>
<dbReference type="EMBL" id="JARKIF010000017">
    <property type="protein sequence ID" value="KAJ7620302.1"/>
    <property type="molecule type" value="Genomic_DNA"/>
</dbReference>
<dbReference type="AlphaFoldDB" id="A0AAD7BGU0"/>
<organism evidence="1 2">
    <name type="scientific">Roridomyces roridus</name>
    <dbReference type="NCBI Taxonomy" id="1738132"/>
    <lineage>
        <taxon>Eukaryota</taxon>
        <taxon>Fungi</taxon>
        <taxon>Dikarya</taxon>
        <taxon>Basidiomycota</taxon>
        <taxon>Agaricomycotina</taxon>
        <taxon>Agaricomycetes</taxon>
        <taxon>Agaricomycetidae</taxon>
        <taxon>Agaricales</taxon>
        <taxon>Marasmiineae</taxon>
        <taxon>Mycenaceae</taxon>
        <taxon>Roridomyces</taxon>
    </lineage>
</organism>
<name>A0AAD7BGU0_9AGAR</name>
<dbReference type="Proteomes" id="UP001221142">
    <property type="component" value="Unassembled WGS sequence"/>
</dbReference>